<dbReference type="AlphaFoldDB" id="S3JWB4"/>
<proteinExistence type="predicted"/>
<accession>S3JWB4</accession>
<dbReference type="HOGENOM" id="CLU_3286841_0_0_6"/>
<dbReference type="EMBL" id="ATDT01000012">
    <property type="protein sequence ID" value="EPF17399.1"/>
    <property type="molecule type" value="Genomic_DNA"/>
</dbReference>
<organism evidence="1 2">
    <name type="scientific">Cedecea davisae DSM 4568</name>
    <dbReference type="NCBI Taxonomy" id="566551"/>
    <lineage>
        <taxon>Bacteria</taxon>
        <taxon>Pseudomonadati</taxon>
        <taxon>Pseudomonadota</taxon>
        <taxon>Gammaproteobacteria</taxon>
        <taxon>Enterobacterales</taxon>
        <taxon>Enterobacteriaceae</taxon>
        <taxon>Cedecea</taxon>
    </lineage>
</organism>
<sequence>MTDTLFIYQCLIIKNKKTVTRKPARVTGKPACQITFRYSF</sequence>
<evidence type="ECO:0000313" key="1">
    <source>
        <dbReference type="EMBL" id="EPF17399.1"/>
    </source>
</evidence>
<gene>
    <name evidence="1" type="ORF">HMPREF0201_02021</name>
</gene>
<comment type="caution">
    <text evidence="1">The sequence shown here is derived from an EMBL/GenBank/DDBJ whole genome shotgun (WGS) entry which is preliminary data.</text>
</comment>
<reference evidence="1 2" key="1">
    <citation type="submission" date="2013-04" db="EMBL/GenBank/DDBJ databases">
        <authorList>
            <person name="Weinstock G."/>
            <person name="Sodergren E."/>
            <person name="Lobos E.A."/>
            <person name="Fulton L."/>
            <person name="Fulton R."/>
            <person name="Courtney L."/>
            <person name="Fronick C."/>
            <person name="O'Laughlin M."/>
            <person name="Godfrey J."/>
            <person name="Wilson R.M."/>
            <person name="Miner T."/>
            <person name="Farmer C."/>
            <person name="Delehaunty K."/>
            <person name="Cordes M."/>
            <person name="Minx P."/>
            <person name="Tomlinson C."/>
            <person name="Chen J."/>
            <person name="Wollam A."/>
            <person name="Pepin K.H."/>
            <person name="Palsikar V.B."/>
            <person name="Zhang X."/>
            <person name="Suruliraj S."/>
            <person name="Perna N.T."/>
            <person name="Plunkett G."/>
            <person name="Warren W."/>
            <person name="Mitreva M."/>
            <person name="Mardis E.R."/>
            <person name="Wilson R.K."/>
        </authorList>
    </citation>
    <scope>NUCLEOTIDE SEQUENCE [LARGE SCALE GENOMIC DNA]</scope>
    <source>
        <strain evidence="1 2">DSM 4568</strain>
    </source>
</reference>
<protein>
    <submittedName>
        <fullName evidence="1">Uncharacterized protein</fullName>
    </submittedName>
</protein>
<evidence type="ECO:0000313" key="2">
    <source>
        <dbReference type="Proteomes" id="UP000014585"/>
    </source>
</evidence>
<dbReference type="Proteomes" id="UP000014585">
    <property type="component" value="Unassembled WGS sequence"/>
</dbReference>
<name>S3JWB4_9ENTR</name>